<dbReference type="PANTHER" id="PTHR42886">
    <property type="entry name" value="RE40534P-RELATED"/>
    <property type="match status" value="1"/>
</dbReference>
<reference evidence="3" key="1">
    <citation type="submission" date="2016-07" db="EMBL/GenBank/DDBJ databases">
        <authorList>
            <person name="Florea S."/>
            <person name="Webb J.S."/>
            <person name="Jaromczyk J."/>
            <person name="Schardl C.L."/>
        </authorList>
    </citation>
    <scope>NUCLEOTIDE SEQUENCE [LARGE SCALE GENOMIC DNA]</scope>
    <source>
        <strain evidence="3">IPB1</strain>
    </source>
</reference>
<dbReference type="Gene3D" id="3.40.50.1820">
    <property type="entry name" value="alpha/beta hydrolase"/>
    <property type="match status" value="1"/>
</dbReference>
<dbReference type="Pfam" id="PF12697">
    <property type="entry name" value="Abhydrolase_6"/>
    <property type="match status" value="1"/>
</dbReference>
<dbReference type="SUPFAM" id="SSF53474">
    <property type="entry name" value="alpha/beta-Hydrolases"/>
    <property type="match status" value="1"/>
</dbReference>
<dbReference type="InterPro" id="IPR029058">
    <property type="entry name" value="AB_hydrolase_fold"/>
</dbReference>
<sequence>MNNKKDKTIVLVHGLGLGAWIFEESYVPYFQSLGYEVKVVELPEHTPESSNLARQQVSVDYCVEHVKQECQSIKGDFVLVGMSLGGAICQHIASQKDVSDNLKGVVLLSSVPPVSGLIFSLRMCQRLAKSHQQVLCDFFSSKKNERLLFAPHSLERLPSEQVTEYLEKILSNFSLLQYEVFFQDLFKFPVKINVPLCVIGGEDDMLFQPEVNRFIGNYYGVKPHILPKLGHMIPIEPENNNSLQVIEQFLREKI</sequence>
<dbReference type="AlphaFoldDB" id="A0A1C0TK61"/>
<evidence type="ECO:0000313" key="2">
    <source>
        <dbReference type="EMBL" id="OCQ18833.1"/>
    </source>
</evidence>
<dbReference type="PANTHER" id="PTHR42886:SF42">
    <property type="entry name" value="ALPHA_BETA-HYDROLASES SUPERFAMILY PROTEIN"/>
    <property type="match status" value="1"/>
</dbReference>
<dbReference type="Proteomes" id="UP000093366">
    <property type="component" value="Unassembled WGS sequence"/>
</dbReference>
<feature type="domain" description="AB hydrolase-1" evidence="1">
    <location>
        <begin position="9"/>
        <end position="237"/>
    </location>
</feature>
<dbReference type="GO" id="GO:0052689">
    <property type="term" value="F:carboxylic ester hydrolase activity"/>
    <property type="evidence" value="ECO:0007669"/>
    <property type="project" value="TreeGrafter"/>
</dbReference>
<evidence type="ECO:0000313" key="3">
    <source>
        <dbReference type="Proteomes" id="UP000093366"/>
    </source>
</evidence>
<organism evidence="2 3">
    <name type="scientific">Pseudoalteromonas luteoviolacea</name>
    <dbReference type="NCBI Taxonomy" id="43657"/>
    <lineage>
        <taxon>Bacteria</taxon>
        <taxon>Pseudomonadati</taxon>
        <taxon>Pseudomonadota</taxon>
        <taxon>Gammaproteobacteria</taxon>
        <taxon>Alteromonadales</taxon>
        <taxon>Pseudoalteromonadaceae</taxon>
        <taxon>Pseudoalteromonas</taxon>
    </lineage>
</organism>
<name>A0A1C0TK61_9GAMM</name>
<accession>A0A1C0TK61</accession>
<evidence type="ECO:0000259" key="1">
    <source>
        <dbReference type="Pfam" id="PF12697"/>
    </source>
</evidence>
<dbReference type="EMBL" id="MAUJ01000012">
    <property type="protein sequence ID" value="OCQ18833.1"/>
    <property type="molecule type" value="Genomic_DNA"/>
</dbReference>
<dbReference type="GO" id="GO:0006654">
    <property type="term" value="P:phosphatidic acid biosynthetic process"/>
    <property type="evidence" value="ECO:0007669"/>
    <property type="project" value="TreeGrafter"/>
</dbReference>
<protein>
    <recommendedName>
        <fullName evidence="1">AB hydrolase-1 domain-containing protein</fullName>
    </recommendedName>
</protein>
<proteinExistence type="predicted"/>
<dbReference type="GO" id="GO:0042171">
    <property type="term" value="F:lysophosphatidic acid acyltransferase activity"/>
    <property type="evidence" value="ECO:0007669"/>
    <property type="project" value="TreeGrafter"/>
</dbReference>
<dbReference type="OrthoDB" id="8476759at2"/>
<dbReference type="InterPro" id="IPR000073">
    <property type="entry name" value="AB_hydrolase_1"/>
</dbReference>
<comment type="caution">
    <text evidence="2">The sequence shown here is derived from an EMBL/GenBank/DDBJ whole genome shotgun (WGS) entry which is preliminary data.</text>
</comment>
<dbReference type="GO" id="GO:0055088">
    <property type="term" value="P:lipid homeostasis"/>
    <property type="evidence" value="ECO:0007669"/>
    <property type="project" value="TreeGrafter"/>
</dbReference>
<gene>
    <name evidence="2" type="ORF">A7985_22725</name>
</gene>
<dbReference type="RefSeq" id="WP_065792713.1">
    <property type="nucleotide sequence ID" value="NZ_JAGJED010000018.1"/>
</dbReference>